<name>A0ABT5HAB1_9BACE</name>
<dbReference type="Proteomes" id="UP001215398">
    <property type="component" value="Unassembled WGS sequence"/>
</dbReference>
<accession>A0ABT5HAB1</accession>
<keyword evidence="2" id="KW-1185">Reference proteome</keyword>
<organism evidence="1 2">
    <name type="scientific">Bacteroides zhangwenhongii</name>
    <dbReference type="NCBI Taxonomy" id="2650157"/>
    <lineage>
        <taxon>Bacteria</taxon>
        <taxon>Pseudomonadati</taxon>
        <taxon>Bacteroidota</taxon>
        <taxon>Bacteroidia</taxon>
        <taxon>Bacteroidales</taxon>
        <taxon>Bacteroidaceae</taxon>
        <taxon>Bacteroides</taxon>
    </lineage>
</organism>
<dbReference type="RefSeq" id="WP_249052644.1">
    <property type="nucleotide sequence ID" value="NZ_JAQPYS010000079.1"/>
</dbReference>
<dbReference type="EMBL" id="JAQPYS010000079">
    <property type="protein sequence ID" value="MDC7137474.1"/>
    <property type="molecule type" value="Genomic_DNA"/>
</dbReference>
<proteinExistence type="predicted"/>
<reference evidence="1 2" key="1">
    <citation type="submission" date="2023-01" db="EMBL/GenBank/DDBJ databases">
        <title>Exploring GABA producing Bacteroides strains toward improving mental health.</title>
        <authorList>
            <person name="Yousuf B."/>
            <person name="Bouhlel N.E."/>
            <person name="Mottawea W."/>
            <person name="Hammami R."/>
        </authorList>
    </citation>
    <scope>NUCLEOTIDE SEQUENCE [LARGE SCALE GENOMIC DNA]</scope>
    <source>
        <strain evidence="1 2">UO.H1054</strain>
    </source>
</reference>
<evidence type="ECO:0000313" key="1">
    <source>
        <dbReference type="EMBL" id="MDC7137474.1"/>
    </source>
</evidence>
<sequence length="162" mass="19371">MTMNGINDFKIPQYMDIAHPNRGFFGYLLRCRCLSAEEFYGDFIFLDDGIDCFRKFPTVRKRREEMRAEWNGRINRYQDIFQSQLYYIKEELAQNFYDFMTCGPDDEVRAFLKEFMVGVRAFALHNTLGLEPLYAVSHVSQLSDKDLLYWPHIHVLWGIRKK</sequence>
<protein>
    <submittedName>
        <fullName evidence="1">Uncharacterized protein</fullName>
    </submittedName>
</protein>
<gene>
    <name evidence="1" type="ORF">PQG98_14165</name>
</gene>
<evidence type="ECO:0000313" key="2">
    <source>
        <dbReference type="Proteomes" id="UP001215398"/>
    </source>
</evidence>
<comment type="caution">
    <text evidence="1">The sequence shown here is derived from an EMBL/GenBank/DDBJ whole genome shotgun (WGS) entry which is preliminary data.</text>
</comment>